<evidence type="ECO:0000256" key="3">
    <source>
        <dbReference type="ARBA" id="ARBA00023098"/>
    </source>
</evidence>
<dbReference type="GO" id="GO:0016020">
    <property type="term" value="C:membrane"/>
    <property type="evidence" value="ECO:0007669"/>
    <property type="project" value="TreeGrafter"/>
</dbReference>
<evidence type="ECO:0000259" key="4">
    <source>
        <dbReference type="Pfam" id="PF00501"/>
    </source>
</evidence>
<keyword evidence="1 5" id="KW-0436">Ligase</keyword>
<dbReference type="EMBL" id="CP014206">
    <property type="protein sequence ID" value="AMK10605.1"/>
    <property type="molecule type" value="Genomic_DNA"/>
</dbReference>
<accession>A0A126QMD8</accession>
<reference evidence="6 8" key="2">
    <citation type="submission" date="2019-03" db="EMBL/GenBank/DDBJ databases">
        <title>Genomic Encyclopedia of Type Strains, Phase IV (KMG-IV): sequencing the most valuable type-strain genomes for metagenomic binning, comparative biology and taxonomic classification.</title>
        <authorList>
            <person name="Goeker M."/>
        </authorList>
    </citation>
    <scope>NUCLEOTIDE SEQUENCE [LARGE SCALE GENOMIC DNA]</scope>
    <source>
        <strain evidence="6 8">DSM 101483</strain>
    </source>
</reference>
<reference evidence="5 7" key="1">
    <citation type="journal article" date="2016" name="Front. Microbiol.">
        <title>Genome Sequence of the Piezophilic, Mesophilic Sulfate-Reducing Bacterium Desulfovibrio indicus J2T.</title>
        <authorList>
            <person name="Cao J."/>
            <person name="Maignien L."/>
            <person name="Shao Z."/>
            <person name="Alain K."/>
            <person name="Jebbar M."/>
        </authorList>
    </citation>
    <scope>NUCLEOTIDE SEQUENCE [LARGE SCALE GENOMIC DNA]</scope>
    <source>
        <strain evidence="5 7">J2</strain>
    </source>
</reference>
<keyword evidence="3" id="KW-0443">Lipid metabolism</keyword>
<name>A0A126QMD8_9BACT</name>
<evidence type="ECO:0000313" key="7">
    <source>
        <dbReference type="Proteomes" id="UP000055611"/>
    </source>
</evidence>
<keyword evidence="2" id="KW-0276">Fatty acid metabolism</keyword>
<dbReference type="Proteomes" id="UP000055611">
    <property type="component" value="Chromosome"/>
</dbReference>
<sequence length="637" mass="71735">MAKPYMTTLPRLLARQAEERPRKTALREKEWGVWQPVSWQESLRITAEFACGLEALGLGRGDIVILIGNNRPEWIWAELAIQGLGGMALGLYQDSPAEEIEYVFALSECRLVVAEDQEQVDKMLSFRGNLPNLAHIVYHDPKGLKAYEGSVRGLCSFNSVRRLGREKCKDCVDRFRELSRKVKPDDPCLIATTSGTTGRPKLAVLSHRNLLSMAHNLGKYDPKSAGDEFVSFLPLAWMGEQMMAVASALLFGFCVNFPEEPDTATADSREIGPHFIFSPPRVYESIAAKVAGDIMETTPFKRFLYNLCLPVGYEYVDTVFAGRTPSAWLKLKYFLADQGLFRALRDRLGFSRMRSATTGGAALGPDIFRFFHAIGVRLKQIYGQTEIAGISCIHKEGEVDFTSVGAPIPETEVRITEEGEIVSRSPAVFLGYYRNEEATRETLTEDGWLLSGDAGYFDENGRLVVIDRLKDVMHLKDGTRFSPQFLENKVKFSPFLRESVVLGDGRDYTAAILCIDMAIVGHWAESRMITYTTYQDLAAKDEVYALVREEVAKTNASLPEETRIKRFCLLYKELDPDDGELTRTRKVRRKTINERYGALIEALYTDACALNLQTEITYQDGRVRQMCGDIRIEDMEG</sequence>
<dbReference type="InterPro" id="IPR020845">
    <property type="entry name" value="AMP-binding_CS"/>
</dbReference>
<dbReference type="GO" id="GO:0004467">
    <property type="term" value="F:long-chain fatty acid-CoA ligase activity"/>
    <property type="evidence" value="ECO:0007669"/>
    <property type="project" value="TreeGrafter"/>
</dbReference>
<evidence type="ECO:0000313" key="8">
    <source>
        <dbReference type="Proteomes" id="UP000295506"/>
    </source>
</evidence>
<dbReference type="PROSITE" id="PS00455">
    <property type="entry name" value="AMP_BINDING"/>
    <property type="match status" value="1"/>
</dbReference>
<evidence type="ECO:0000256" key="1">
    <source>
        <dbReference type="ARBA" id="ARBA00022598"/>
    </source>
</evidence>
<dbReference type="RefSeq" id="WP_066801357.1">
    <property type="nucleotide sequence ID" value="NZ_CP014206.1"/>
</dbReference>
<gene>
    <name evidence="5" type="ORF">AWY79_05490</name>
    <name evidence="6" type="ORF">EDC59_11634</name>
</gene>
<dbReference type="EMBL" id="SOBK01000016">
    <property type="protein sequence ID" value="TDT82722.1"/>
    <property type="molecule type" value="Genomic_DNA"/>
</dbReference>
<dbReference type="Pfam" id="PF23562">
    <property type="entry name" value="AMP-binding_C_3"/>
    <property type="match status" value="1"/>
</dbReference>
<dbReference type="PANTHER" id="PTHR43272">
    <property type="entry name" value="LONG-CHAIN-FATTY-ACID--COA LIGASE"/>
    <property type="match status" value="1"/>
</dbReference>
<dbReference type="SUPFAM" id="SSF56801">
    <property type="entry name" value="Acetyl-CoA synthetase-like"/>
    <property type="match status" value="1"/>
</dbReference>
<dbReference type="KEGG" id="dej:AWY79_05490"/>
<dbReference type="PANTHER" id="PTHR43272:SF32">
    <property type="entry name" value="AMP-DEPENDENT SYNTHETASE_LIGASE DOMAIN-CONTAINING PROTEIN"/>
    <property type="match status" value="1"/>
</dbReference>
<dbReference type="Pfam" id="PF00501">
    <property type="entry name" value="AMP-binding"/>
    <property type="match status" value="1"/>
</dbReference>
<keyword evidence="7" id="KW-1185">Reference proteome</keyword>
<evidence type="ECO:0000313" key="6">
    <source>
        <dbReference type="EMBL" id="TDT82722.1"/>
    </source>
</evidence>
<dbReference type="Proteomes" id="UP000295506">
    <property type="component" value="Unassembled WGS sequence"/>
</dbReference>
<proteinExistence type="predicted"/>
<dbReference type="AlphaFoldDB" id="A0A126QMD8"/>
<protein>
    <submittedName>
        <fullName evidence="6">Long-chain acyl-CoA synthetase</fullName>
    </submittedName>
    <submittedName>
        <fullName evidence="5">Long-chain fatty acid--CoA ligase</fullName>
    </submittedName>
</protein>
<dbReference type="InterPro" id="IPR042099">
    <property type="entry name" value="ANL_N_sf"/>
</dbReference>
<evidence type="ECO:0000313" key="5">
    <source>
        <dbReference type="EMBL" id="AMK10605.1"/>
    </source>
</evidence>
<organism evidence="6 8">
    <name type="scientific">Pseudodesulfovibrio indicus</name>
    <dbReference type="NCBI Taxonomy" id="1716143"/>
    <lineage>
        <taxon>Bacteria</taxon>
        <taxon>Pseudomonadati</taxon>
        <taxon>Thermodesulfobacteriota</taxon>
        <taxon>Desulfovibrionia</taxon>
        <taxon>Desulfovibrionales</taxon>
        <taxon>Desulfovibrionaceae</taxon>
    </lineage>
</organism>
<dbReference type="Gene3D" id="3.40.50.12780">
    <property type="entry name" value="N-terminal domain of ligase-like"/>
    <property type="match status" value="1"/>
</dbReference>
<dbReference type="InterPro" id="IPR000873">
    <property type="entry name" value="AMP-dep_synth/lig_dom"/>
</dbReference>
<evidence type="ECO:0000256" key="2">
    <source>
        <dbReference type="ARBA" id="ARBA00022832"/>
    </source>
</evidence>
<feature type="domain" description="AMP-dependent synthetase/ligase" evidence="4">
    <location>
        <begin position="14"/>
        <end position="433"/>
    </location>
</feature>
<dbReference type="OrthoDB" id="9803968at2"/>